<gene>
    <name evidence="2" type="ORF">LIER_12402</name>
</gene>
<feature type="region of interest" description="Disordered" evidence="1">
    <location>
        <begin position="73"/>
        <end position="136"/>
    </location>
</feature>
<comment type="caution">
    <text evidence="2">The sequence shown here is derived from an EMBL/GenBank/DDBJ whole genome shotgun (WGS) entry which is preliminary data.</text>
</comment>
<feature type="compositionally biased region" description="Polar residues" evidence="1">
    <location>
        <begin position="1"/>
        <end position="25"/>
    </location>
</feature>
<evidence type="ECO:0000313" key="3">
    <source>
        <dbReference type="Proteomes" id="UP001454036"/>
    </source>
</evidence>
<keyword evidence="3" id="KW-1185">Reference proteome</keyword>
<name>A0AAV3PW06_LITER</name>
<feature type="region of interest" description="Disordered" evidence="1">
    <location>
        <begin position="1"/>
        <end position="27"/>
    </location>
</feature>
<evidence type="ECO:0000256" key="1">
    <source>
        <dbReference type="SAM" id="MobiDB-lite"/>
    </source>
</evidence>
<organism evidence="2 3">
    <name type="scientific">Lithospermum erythrorhizon</name>
    <name type="common">Purple gromwell</name>
    <name type="synonym">Lithospermum officinale var. erythrorhizon</name>
    <dbReference type="NCBI Taxonomy" id="34254"/>
    <lineage>
        <taxon>Eukaryota</taxon>
        <taxon>Viridiplantae</taxon>
        <taxon>Streptophyta</taxon>
        <taxon>Embryophyta</taxon>
        <taxon>Tracheophyta</taxon>
        <taxon>Spermatophyta</taxon>
        <taxon>Magnoliopsida</taxon>
        <taxon>eudicotyledons</taxon>
        <taxon>Gunneridae</taxon>
        <taxon>Pentapetalae</taxon>
        <taxon>asterids</taxon>
        <taxon>lamiids</taxon>
        <taxon>Boraginales</taxon>
        <taxon>Boraginaceae</taxon>
        <taxon>Boraginoideae</taxon>
        <taxon>Lithospermeae</taxon>
        <taxon>Lithospermum</taxon>
    </lineage>
</organism>
<sequence length="221" mass="23186">MSCGSQDIPPTSTSGQQDSISQNKPDSPIMVIDHEDLALARIYTVIGAKCDPFANIAIHYDVAQAVAAQFNDTKAEENPQDSDFLSIEPVSTHPPSATVKSSSTGLTPPTSQTDGSSQSGKSADKPDEVLAAATKCVEPKDVPFSTMTGDRVPLFRWAKVVKKSSREAAVPTALGVPPTTVEAPAVAPGKRPAPSEARPPYSQKGTSQLSQDATLRDVGLD</sequence>
<dbReference type="AlphaFoldDB" id="A0AAV3PW06"/>
<feature type="compositionally biased region" description="Polar residues" evidence="1">
    <location>
        <begin position="93"/>
        <end position="121"/>
    </location>
</feature>
<protein>
    <submittedName>
        <fullName evidence="2">Uncharacterized protein</fullName>
    </submittedName>
</protein>
<feature type="region of interest" description="Disordered" evidence="1">
    <location>
        <begin position="164"/>
        <end position="221"/>
    </location>
</feature>
<evidence type="ECO:0000313" key="2">
    <source>
        <dbReference type="EMBL" id="GAA0154413.1"/>
    </source>
</evidence>
<dbReference type="EMBL" id="BAABME010002390">
    <property type="protein sequence ID" value="GAA0154413.1"/>
    <property type="molecule type" value="Genomic_DNA"/>
</dbReference>
<feature type="compositionally biased region" description="Low complexity" evidence="1">
    <location>
        <begin position="176"/>
        <end position="188"/>
    </location>
</feature>
<accession>A0AAV3PW06</accession>
<dbReference type="Proteomes" id="UP001454036">
    <property type="component" value="Unassembled WGS sequence"/>
</dbReference>
<proteinExistence type="predicted"/>
<feature type="compositionally biased region" description="Polar residues" evidence="1">
    <location>
        <begin position="203"/>
        <end position="213"/>
    </location>
</feature>
<reference evidence="2 3" key="1">
    <citation type="submission" date="2024-01" db="EMBL/GenBank/DDBJ databases">
        <title>The complete chloroplast genome sequence of Lithospermum erythrorhizon: insights into the phylogenetic relationship among Boraginaceae species and the maternal lineages of purple gromwells.</title>
        <authorList>
            <person name="Okada T."/>
            <person name="Watanabe K."/>
        </authorList>
    </citation>
    <scope>NUCLEOTIDE SEQUENCE [LARGE SCALE GENOMIC DNA]</scope>
</reference>